<keyword evidence="1" id="KW-0812">Transmembrane</keyword>
<sequence>MSSTLTARGEDGKQSKKIERNTRKAGFCAILLWDIPVIFWMLARGLIGAQSGLMGFQGDCGGSESVIASRLAPTVDRVHNTNPM</sequence>
<reference evidence="2 3" key="1">
    <citation type="submission" date="2016-10" db="EMBL/GenBank/DDBJ databases">
        <title>Search of new enzymes for the oxidation of sulfur compounds.</title>
        <authorList>
            <person name="Novo A."/>
            <person name="Moreira I.S."/>
            <person name="Castro P.M."/>
        </authorList>
    </citation>
    <scope>NUCLEOTIDE SEQUENCE [LARGE SCALE GENOMIC DNA]</scope>
    <source>
        <strain evidence="2 3">A9</strain>
    </source>
</reference>
<dbReference type="Proteomes" id="UP000288002">
    <property type="component" value="Unassembled WGS sequence"/>
</dbReference>
<accession>A0AA94JIX8</accession>
<dbReference type="AlphaFoldDB" id="A0AA94JIX8"/>
<protein>
    <submittedName>
        <fullName evidence="2">Uncharacterized protein</fullName>
    </submittedName>
</protein>
<organism evidence="2 3">
    <name type="scientific">Pseudomonas koreensis</name>
    <dbReference type="NCBI Taxonomy" id="198620"/>
    <lineage>
        <taxon>Bacteria</taxon>
        <taxon>Pseudomonadati</taxon>
        <taxon>Pseudomonadota</taxon>
        <taxon>Gammaproteobacteria</taxon>
        <taxon>Pseudomonadales</taxon>
        <taxon>Pseudomonadaceae</taxon>
        <taxon>Pseudomonas</taxon>
    </lineage>
</organism>
<proteinExistence type="predicted"/>
<evidence type="ECO:0000256" key="1">
    <source>
        <dbReference type="SAM" id="Phobius"/>
    </source>
</evidence>
<gene>
    <name evidence="2" type="ORF">A9HBioS_1240</name>
</gene>
<keyword evidence="1" id="KW-1133">Transmembrane helix</keyword>
<evidence type="ECO:0000313" key="2">
    <source>
        <dbReference type="EMBL" id="RVD78737.1"/>
    </source>
</evidence>
<name>A0AA94JIX8_9PSED</name>
<keyword evidence="1" id="KW-0472">Membrane</keyword>
<dbReference type="EMBL" id="MKWS01000003">
    <property type="protein sequence ID" value="RVD78737.1"/>
    <property type="molecule type" value="Genomic_DNA"/>
</dbReference>
<feature type="transmembrane region" description="Helical" evidence="1">
    <location>
        <begin position="25"/>
        <end position="47"/>
    </location>
</feature>
<comment type="caution">
    <text evidence="2">The sequence shown here is derived from an EMBL/GenBank/DDBJ whole genome shotgun (WGS) entry which is preliminary data.</text>
</comment>
<evidence type="ECO:0000313" key="3">
    <source>
        <dbReference type="Proteomes" id="UP000288002"/>
    </source>
</evidence>